<feature type="compositionally biased region" description="Polar residues" evidence="6">
    <location>
        <begin position="918"/>
        <end position="933"/>
    </location>
</feature>
<dbReference type="InterPro" id="IPR005829">
    <property type="entry name" value="Sugar_transporter_CS"/>
</dbReference>
<feature type="transmembrane region" description="Helical" evidence="7">
    <location>
        <begin position="499"/>
        <end position="519"/>
    </location>
</feature>
<feature type="region of interest" description="Disordered" evidence="6">
    <location>
        <begin position="660"/>
        <end position="679"/>
    </location>
</feature>
<dbReference type="InterPro" id="IPR020846">
    <property type="entry name" value="MFS_dom"/>
</dbReference>
<dbReference type="PROSITE" id="PS00217">
    <property type="entry name" value="SUGAR_TRANSPORT_2"/>
    <property type="match status" value="1"/>
</dbReference>
<dbReference type="PANTHER" id="PTHR23511:SF5">
    <property type="entry name" value="MAJOR FACILITATOR-TYPE TRANSPORTER HXNZ-RELATED"/>
    <property type="match status" value="1"/>
</dbReference>
<feature type="transmembrane region" description="Helical" evidence="7">
    <location>
        <begin position="118"/>
        <end position="140"/>
    </location>
</feature>
<evidence type="ECO:0000256" key="1">
    <source>
        <dbReference type="ARBA" id="ARBA00004141"/>
    </source>
</evidence>
<feature type="compositionally biased region" description="Basic and acidic residues" evidence="6">
    <location>
        <begin position="864"/>
        <end position="873"/>
    </location>
</feature>
<evidence type="ECO:0000313" key="10">
    <source>
        <dbReference type="Proteomes" id="UP001162060"/>
    </source>
</evidence>
<dbReference type="AlphaFoldDB" id="A0AAV1UU08"/>
<name>A0AAV1UU08_9STRA</name>
<evidence type="ECO:0000313" key="9">
    <source>
        <dbReference type="EMBL" id="CAK7937557.1"/>
    </source>
</evidence>
<dbReference type="InterPro" id="IPR005828">
    <property type="entry name" value="MFS_sugar_transport-like"/>
</dbReference>
<comment type="caution">
    <text evidence="9">The sequence shown here is derived from an EMBL/GenBank/DDBJ whole genome shotgun (WGS) entry which is preliminary data.</text>
</comment>
<feature type="region of interest" description="Disordered" evidence="6">
    <location>
        <begin position="908"/>
        <end position="933"/>
    </location>
</feature>
<evidence type="ECO:0000256" key="6">
    <source>
        <dbReference type="SAM" id="MobiDB-lite"/>
    </source>
</evidence>
<evidence type="ECO:0000256" key="7">
    <source>
        <dbReference type="SAM" id="Phobius"/>
    </source>
</evidence>
<evidence type="ECO:0000256" key="5">
    <source>
        <dbReference type="ARBA" id="ARBA00023136"/>
    </source>
</evidence>
<comment type="subcellular location">
    <subcellularLocation>
        <location evidence="1">Membrane</location>
        <topology evidence="1">Multi-pass membrane protein</topology>
    </subcellularLocation>
</comment>
<dbReference type="SUPFAM" id="SSF103473">
    <property type="entry name" value="MFS general substrate transporter"/>
    <property type="match status" value="1"/>
</dbReference>
<dbReference type="Pfam" id="PF00083">
    <property type="entry name" value="Sugar_tr"/>
    <property type="match status" value="1"/>
</dbReference>
<dbReference type="InterPro" id="IPR036259">
    <property type="entry name" value="MFS_trans_sf"/>
</dbReference>
<dbReference type="GO" id="GO:0022857">
    <property type="term" value="F:transmembrane transporter activity"/>
    <property type="evidence" value="ECO:0007669"/>
    <property type="project" value="InterPro"/>
</dbReference>
<dbReference type="GO" id="GO:0016020">
    <property type="term" value="C:membrane"/>
    <property type="evidence" value="ECO:0007669"/>
    <property type="project" value="UniProtKB-SubCell"/>
</dbReference>
<dbReference type="Gene3D" id="1.20.1250.20">
    <property type="entry name" value="MFS general substrate transporter like domains"/>
    <property type="match status" value="2"/>
</dbReference>
<accession>A0AAV1UU08</accession>
<feature type="compositionally biased region" description="Acidic residues" evidence="6">
    <location>
        <begin position="317"/>
        <end position="328"/>
    </location>
</feature>
<feature type="transmembrane region" description="Helical" evidence="7">
    <location>
        <begin position="206"/>
        <end position="223"/>
    </location>
</feature>
<dbReference type="Proteomes" id="UP001162060">
    <property type="component" value="Unassembled WGS sequence"/>
</dbReference>
<feature type="transmembrane region" description="Helical" evidence="7">
    <location>
        <begin position="475"/>
        <end position="492"/>
    </location>
</feature>
<sequence>MADVQHLVVHVRQRLDALSYEHHSQYISGLLHTAPCLHSVSTSSLSCPPRLLPVAVYATTKSSRLASLLQYGGLSAFYARLVLLLGTGWLLAIAGMFTCLLAVPGLEEDIVGTSPAQVMVQVGVFCIGGAIGAVASGACADYFGRKPILLTALSFWLVVTALTAGAWNDVSFLTLRLLSGVGIGGQLALLAVLAIEYTPTQTRGRITVLAVSMAGLGVCSGVGYGQLAGSATEDGGIGWRPTYGILSAIALLVAAVLYRVLEESPKYLASVGRAEEALCIIEKIETAHGISRQARVTVPTSLYQPPSERQPPSIYEDYSESSSESDGDVDVALQRGNTQEDELQNREGRILSHASYNYAGPGAAKARSRSHRVSARRLQSRYQYQADECSPALDDPERSSRALTSAVNGSFLRVLVHRVVALFSGRLAIRTVAIWLFWFVQLMSLSAAVMTTLMMAKPFIKVDDSGTSFGVGDQLFWSGMAFPGLLLAATMVDNVGRRSTLALFGSCGGAVLLLSALLLREDGNWIGLSLALGAIVLTTSGTLGTLTLLTGEQFTLHTRALGLSCAIAWGYLGMLAGDYLVLQCVIRDDAWSWHDERLMLALCGGASILLLPVILLMGPETCGVDIDASWLEDKKYTTGGMLSVIPSGRSKLFDAGHSGAFNGSSDGSSRGIDKQPEPLDENSRALLESSLGRRPTNGVAAPAMYSSTSATLATVHSSEDSDSISRSSSPTSNFWQAHSMRHLSNRMMRAAHAIARTSGEKHVVRFSSGAKKQACSASVSKRTRGDIDDRCSTVRLDDLDHLDNIVTERDCQHTYSSLGLPDIGQSRRQSDLGLTDPVLLEWRSSISSSQSGSALNCSSSNNTSKRESSDHTDTVASVRYNRTGRYTIDLDMFDTFTYISTPVLGGDNYTNHEHREPSNLSSASGSETKQASG</sequence>
<feature type="transmembrane region" description="Helical" evidence="7">
    <location>
        <begin position="243"/>
        <end position="261"/>
    </location>
</feature>
<feature type="transmembrane region" description="Helical" evidence="7">
    <location>
        <begin position="81"/>
        <end position="106"/>
    </location>
</feature>
<keyword evidence="2" id="KW-0813">Transport</keyword>
<protein>
    <recommendedName>
        <fullName evidence="8">Major facilitator superfamily (MFS) profile domain-containing protein</fullName>
    </recommendedName>
</protein>
<organism evidence="9 10">
    <name type="scientific">Peronospora matthiolae</name>
    <dbReference type="NCBI Taxonomy" id="2874970"/>
    <lineage>
        <taxon>Eukaryota</taxon>
        <taxon>Sar</taxon>
        <taxon>Stramenopiles</taxon>
        <taxon>Oomycota</taxon>
        <taxon>Peronosporomycetes</taxon>
        <taxon>Peronosporales</taxon>
        <taxon>Peronosporaceae</taxon>
        <taxon>Peronospora</taxon>
    </lineage>
</organism>
<dbReference type="PROSITE" id="PS50850">
    <property type="entry name" value="MFS"/>
    <property type="match status" value="1"/>
</dbReference>
<feature type="transmembrane region" description="Helical" evidence="7">
    <location>
        <begin position="525"/>
        <end position="549"/>
    </location>
</feature>
<keyword evidence="4 7" id="KW-1133">Transmembrane helix</keyword>
<dbReference type="PANTHER" id="PTHR23511">
    <property type="entry name" value="SYNAPTIC VESICLE GLYCOPROTEIN 2"/>
    <property type="match status" value="1"/>
</dbReference>
<dbReference type="PROSITE" id="PS00216">
    <property type="entry name" value="SUGAR_TRANSPORT_1"/>
    <property type="match status" value="2"/>
</dbReference>
<feature type="transmembrane region" description="Helical" evidence="7">
    <location>
        <begin position="173"/>
        <end position="194"/>
    </location>
</feature>
<keyword evidence="5 7" id="KW-0472">Membrane</keyword>
<evidence type="ECO:0000256" key="4">
    <source>
        <dbReference type="ARBA" id="ARBA00022989"/>
    </source>
</evidence>
<evidence type="ECO:0000256" key="3">
    <source>
        <dbReference type="ARBA" id="ARBA00022692"/>
    </source>
</evidence>
<feature type="transmembrane region" description="Helical" evidence="7">
    <location>
        <begin position="561"/>
        <end position="582"/>
    </location>
</feature>
<dbReference type="EMBL" id="CAKLBY020000227">
    <property type="protein sequence ID" value="CAK7937557.1"/>
    <property type="molecule type" value="Genomic_DNA"/>
</dbReference>
<feature type="transmembrane region" description="Helical" evidence="7">
    <location>
        <begin position="598"/>
        <end position="617"/>
    </location>
</feature>
<gene>
    <name evidence="9" type="ORF">PM001_LOCUS22707</name>
</gene>
<feature type="region of interest" description="Disordered" evidence="6">
    <location>
        <begin position="849"/>
        <end position="873"/>
    </location>
</feature>
<evidence type="ECO:0000256" key="2">
    <source>
        <dbReference type="ARBA" id="ARBA00022448"/>
    </source>
</evidence>
<feature type="transmembrane region" description="Helical" evidence="7">
    <location>
        <begin position="147"/>
        <end position="167"/>
    </location>
</feature>
<keyword evidence="3 7" id="KW-0812">Transmembrane</keyword>
<feature type="compositionally biased region" description="Low complexity" evidence="6">
    <location>
        <begin position="849"/>
        <end position="863"/>
    </location>
</feature>
<feature type="transmembrane region" description="Helical" evidence="7">
    <location>
        <begin position="432"/>
        <end position="455"/>
    </location>
</feature>
<feature type="region of interest" description="Disordered" evidence="6">
    <location>
        <begin position="298"/>
        <end position="328"/>
    </location>
</feature>
<proteinExistence type="predicted"/>
<feature type="domain" description="Major facilitator superfamily (MFS) profile" evidence="8">
    <location>
        <begin position="81"/>
        <end position="622"/>
    </location>
</feature>
<reference evidence="9" key="1">
    <citation type="submission" date="2024-01" db="EMBL/GenBank/DDBJ databases">
        <authorList>
            <person name="Webb A."/>
        </authorList>
    </citation>
    <scope>NUCLEOTIDE SEQUENCE</scope>
    <source>
        <strain evidence="9">Pm1</strain>
    </source>
</reference>
<evidence type="ECO:0000259" key="8">
    <source>
        <dbReference type="PROSITE" id="PS50850"/>
    </source>
</evidence>